<proteinExistence type="predicted"/>
<dbReference type="AlphaFoldDB" id="A0AAV4VI53"/>
<name>A0AAV4VI53_9ARAC</name>
<evidence type="ECO:0000313" key="1">
    <source>
        <dbReference type="EMBL" id="GIY69733.1"/>
    </source>
</evidence>
<accession>A0AAV4VI53</accession>
<reference evidence="1 2" key="1">
    <citation type="submission" date="2021-06" db="EMBL/GenBank/DDBJ databases">
        <title>Caerostris darwini draft genome.</title>
        <authorList>
            <person name="Kono N."/>
            <person name="Arakawa K."/>
        </authorList>
    </citation>
    <scope>NUCLEOTIDE SEQUENCE [LARGE SCALE GENOMIC DNA]</scope>
</reference>
<organism evidence="1 2">
    <name type="scientific">Caerostris darwini</name>
    <dbReference type="NCBI Taxonomy" id="1538125"/>
    <lineage>
        <taxon>Eukaryota</taxon>
        <taxon>Metazoa</taxon>
        <taxon>Ecdysozoa</taxon>
        <taxon>Arthropoda</taxon>
        <taxon>Chelicerata</taxon>
        <taxon>Arachnida</taxon>
        <taxon>Araneae</taxon>
        <taxon>Araneomorphae</taxon>
        <taxon>Entelegynae</taxon>
        <taxon>Araneoidea</taxon>
        <taxon>Araneidae</taxon>
        <taxon>Caerostris</taxon>
    </lineage>
</organism>
<dbReference type="Proteomes" id="UP001054837">
    <property type="component" value="Unassembled WGS sequence"/>
</dbReference>
<gene>
    <name evidence="1" type="ORF">CDAR_220091</name>
</gene>
<protein>
    <submittedName>
        <fullName evidence="1">Uncharacterized protein</fullName>
    </submittedName>
</protein>
<comment type="caution">
    <text evidence="1">The sequence shown here is derived from an EMBL/GenBank/DDBJ whole genome shotgun (WGS) entry which is preliminary data.</text>
</comment>
<sequence>MTSTRKWKKIIILLRFDSRMQLADLIQISITWKNLLTHTKGATERYPGHASTHPRICMLYRTMYTINLISNSSRMRMLVYPSDANYFLSQAV</sequence>
<dbReference type="EMBL" id="BPLQ01013093">
    <property type="protein sequence ID" value="GIY69733.1"/>
    <property type="molecule type" value="Genomic_DNA"/>
</dbReference>
<evidence type="ECO:0000313" key="2">
    <source>
        <dbReference type="Proteomes" id="UP001054837"/>
    </source>
</evidence>
<keyword evidence="2" id="KW-1185">Reference proteome</keyword>